<protein>
    <submittedName>
        <fullName evidence="3">NADH-cytochrome b5 reductase 1 isoform B</fullName>
    </submittedName>
</protein>
<dbReference type="InterPro" id="IPR012458">
    <property type="entry name" value="DUF1664"/>
</dbReference>
<evidence type="ECO:0000313" key="3">
    <source>
        <dbReference type="EMBL" id="PSC68413.1"/>
    </source>
</evidence>
<dbReference type="PANTHER" id="PTHR46667">
    <property type="entry name" value="OS05G0182700 PROTEIN"/>
    <property type="match status" value="1"/>
</dbReference>
<dbReference type="Pfam" id="PF07889">
    <property type="entry name" value="DUF1664"/>
    <property type="match status" value="1"/>
</dbReference>
<dbReference type="STRING" id="554055.A0A2P6V2U5"/>
<evidence type="ECO:0000259" key="2">
    <source>
        <dbReference type="Pfam" id="PF07889"/>
    </source>
</evidence>
<gene>
    <name evidence="3" type="ORF">C2E20_7980</name>
</gene>
<name>A0A2P6V2U5_9CHLO</name>
<dbReference type="OrthoDB" id="544175at2759"/>
<dbReference type="AlphaFoldDB" id="A0A2P6V2U5"/>
<proteinExistence type="predicted"/>
<feature type="region of interest" description="Disordered" evidence="1">
    <location>
        <begin position="266"/>
        <end position="285"/>
    </location>
</feature>
<comment type="caution">
    <text evidence="3">The sequence shown here is derived from an EMBL/GenBank/DDBJ whole genome shotgun (WGS) entry which is preliminary data.</text>
</comment>
<sequence>MSRSLLGAGVGAAGATAYLKPEIVQDYVKELVWGPPRLASTGAPVGKELEQLQRLVEDLSRQVAASRQQAVTVVHTGGSSGSSTGAYLLYGASGVVLGVVVYYRVLKGWTFGDMLYATRRGLKEGLASVTQGMEQLGAQIAQVKARLQERIAHVVRKQEEMLGAQAEMHASLAGVGRDVEHTRGQVGQIHAVVMDLEASMAEVGANQRHANHGIYVLCKAVSELMAGSSIPSKSELIEYTQQHPVWAGAERVQGLESLLPAPAGGATDLRRAASARGRDENASPERRAAPFLIGSGIRKAASEGPGLGGLPAPGQAWLGVHQPTVVVQPTSVEVGGATFGRRCCSDAPPLAVLRRCRRFYPPLLCRHVVRRAVSQLAS</sequence>
<keyword evidence="4" id="KW-1185">Reference proteome</keyword>
<evidence type="ECO:0000256" key="1">
    <source>
        <dbReference type="SAM" id="MobiDB-lite"/>
    </source>
</evidence>
<feature type="compositionally biased region" description="Basic and acidic residues" evidence="1">
    <location>
        <begin position="268"/>
        <end position="285"/>
    </location>
</feature>
<dbReference type="Proteomes" id="UP000239649">
    <property type="component" value="Unassembled WGS sequence"/>
</dbReference>
<accession>A0A2P6V2U5</accession>
<feature type="domain" description="DUF1664" evidence="2">
    <location>
        <begin position="93"/>
        <end position="207"/>
    </location>
</feature>
<organism evidence="3 4">
    <name type="scientific">Micractinium conductrix</name>
    <dbReference type="NCBI Taxonomy" id="554055"/>
    <lineage>
        <taxon>Eukaryota</taxon>
        <taxon>Viridiplantae</taxon>
        <taxon>Chlorophyta</taxon>
        <taxon>core chlorophytes</taxon>
        <taxon>Trebouxiophyceae</taxon>
        <taxon>Chlorellales</taxon>
        <taxon>Chlorellaceae</taxon>
        <taxon>Chlorella clade</taxon>
        <taxon>Micractinium</taxon>
    </lineage>
</organism>
<reference evidence="3 4" key="1">
    <citation type="journal article" date="2018" name="Plant J.">
        <title>Genome sequences of Chlorella sorokiniana UTEX 1602 and Micractinium conductrix SAG 241.80: implications to maltose excretion by a green alga.</title>
        <authorList>
            <person name="Arriola M.B."/>
            <person name="Velmurugan N."/>
            <person name="Zhang Y."/>
            <person name="Plunkett M.H."/>
            <person name="Hondzo H."/>
            <person name="Barney B.M."/>
        </authorList>
    </citation>
    <scope>NUCLEOTIDE SEQUENCE [LARGE SCALE GENOMIC DNA]</scope>
    <source>
        <strain evidence="3 4">SAG 241.80</strain>
    </source>
</reference>
<dbReference type="PANTHER" id="PTHR46667:SF6">
    <property type="entry name" value="OS01G0185100 PROTEIN"/>
    <property type="match status" value="1"/>
</dbReference>
<evidence type="ECO:0000313" key="4">
    <source>
        <dbReference type="Proteomes" id="UP000239649"/>
    </source>
</evidence>
<dbReference type="EMBL" id="LHPF02000037">
    <property type="protein sequence ID" value="PSC68413.1"/>
    <property type="molecule type" value="Genomic_DNA"/>
</dbReference>